<protein>
    <submittedName>
        <fullName evidence="2">Uncharacterized protein</fullName>
    </submittedName>
</protein>
<dbReference type="Proteomes" id="UP000815677">
    <property type="component" value="Unassembled WGS sequence"/>
</dbReference>
<evidence type="ECO:0000256" key="1">
    <source>
        <dbReference type="SAM" id="MobiDB-lite"/>
    </source>
</evidence>
<feature type="compositionally biased region" description="Polar residues" evidence="1">
    <location>
        <begin position="458"/>
        <end position="471"/>
    </location>
</feature>
<reference evidence="2" key="1">
    <citation type="submission" date="2014-09" db="EMBL/GenBank/DDBJ databases">
        <title>Genome sequence of the luminous mushroom Mycena chlorophos for searching fungal bioluminescence genes.</title>
        <authorList>
            <person name="Tanaka Y."/>
            <person name="Kasuga D."/>
            <person name="Oba Y."/>
            <person name="Hase S."/>
            <person name="Sato K."/>
            <person name="Oba Y."/>
            <person name="Sakakibara Y."/>
        </authorList>
    </citation>
    <scope>NUCLEOTIDE SEQUENCE</scope>
</reference>
<proteinExistence type="predicted"/>
<keyword evidence="3" id="KW-1185">Reference proteome</keyword>
<accession>A0ABQ0LSK6</accession>
<evidence type="ECO:0000313" key="2">
    <source>
        <dbReference type="EMBL" id="GAT54119.1"/>
    </source>
</evidence>
<sequence length="489" mass="54400">MASYVDNEDVYEDWIALPEYQNGTYEAFKKAIQGNHPELEESEKGTMAKLTTVTRHYDGVRRSELSILRRFGIAFKREAEKLLQDPALVTNLELSQKYLSTLDGEFEAAVRSKMEGGDLDAIIGQPPAGRLIRRGDRLKYSEVIKIAEHLAEKWFGHAPTVRAGMGNNHDVRSGSVDRRIKQENDDRFDHLSVEMAHVKDALVVQEKMLKTFENSMAETLRVMKQDLQPRGQRNFTTSDGMSAPSGCFFCSGAHNEADCEEKQKYLLNNFIIMQDRRIKLPNGQDLPFYGPGKNKKQRIDEHYRRQGIDTSKAKPAAQMLSELLGDMSMTGSGGAEYENYDTSADEALSANVQRMMARRANFGHSGPTFGQNAGYSQPMNSGYPAMIPNQHSGMTTPYGRDLPPHQPQFAQTAIGMPAHSIAQQAGPGPVGNLGLPKGMDLGQFVQFLDFARQYPGPNGSSSGQDAQQFQILTRRAAKADGQQPQQPNF</sequence>
<organism evidence="2 3">
    <name type="scientific">Mycena chlorophos</name>
    <name type="common">Agaric fungus</name>
    <name type="synonym">Agaricus chlorophos</name>
    <dbReference type="NCBI Taxonomy" id="658473"/>
    <lineage>
        <taxon>Eukaryota</taxon>
        <taxon>Fungi</taxon>
        <taxon>Dikarya</taxon>
        <taxon>Basidiomycota</taxon>
        <taxon>Agaricomycotina</taxon>
        <taxon>Agaricomycetes</taxon>
        <taxon>Agaricomycetidae</taxon>
        <taxon>Agaricales</taxon>
        <taxon>Marasmiineae</taxon>
        <taxon>Mycenaceae</taxon>
        <taxon>Mycena</taxon>
    </lineage>
</organism>
<feature type="region of interest" description="Disordered" evidence="1">
    <location>
        <begin position="455"/>
        <end position="489"/>
    </location>
</feature>
<evidence type="ECO:0000313" key="3">
    <source>
        <dbReference type="Proteomes" id="UP000815677"/>
    </source>
</evidence>
<dbReference type="EMBL" id="DF848508">
    <property type="protein sequence ID" value="GAT54119.1"/>
    <property type="molecule type" value="Genomic_DNA"/>
</dbReference>
<name>A0ABQ0LSK6_MYCCL</name>
<gene>
    <name evidence="2" type="ORF">MCHLO_10995</name>
</gene>